<dbReference type="EMBL" id="UOEN01000186">
    <property type="protein sequence ID" value="VAW13762.1"/>
    <property type="molecule type" value="Genomic_DNA"/>
</dbReference>
<gene>
    <name evidence="1" type="ORF">MNBD_BACTEROID05-1174</name>
</gene>
<sequence length="170" mass="20201">MLKAMKEQLKYLAQNDENNFHVHLRARVGKKATAVLEDRLKELVLLMPDLVKRIYFYWNQSKSNTRSKKLGGYLLTYLYTPEDFLSIDKWGLFGYLDDTYFVAKVYTQVIDNETKENRKISGIDLKYYKEAKFLKKYVRGVIPKEAKKIDDMIFQLIEGNQEIYSEIFEK</sequence>
<protein>
    <recommendedName>
        <fullName evidence="2">DUF1232 domain-containing protein</fullName>
    </recommendedName>
</protein>
<accession>A0A3B0TH10</accession>
<organism evidence="1">
    <name type="scientific">hydrothermal vent metagenome</name>
    <dbReference type="NCBI Taxonomy" id="652676"/>
    <lineage>
        <taxon>unclassified sequences</taxon>
        <taxon>metagenomes</taxon>
        <taxon>ecological metagenomes</taxon>
    </lineage>
</organism>
<evidence type="ECO:0008006" key="2">
    <source>
        <dbReference type="Google" id="ProtNLM"/>
    </source>
</evidence>
<evidence type="ECO:0000313" key="1">
    <source>
        <dbReference type="EMBL" id="VAW13762.1"/>
    </source>
</evidence>
<dbReference type="AlphaFoldDB" id="A0A3B0TH10"/>
<name>A0A3B0TH10_9ZZZZ</name>
<proteinExistence type="predicted"/>
<reference evidence="1" key="1">
    <citation type="submission" date="2018-06" db="EMBL/GenBank/DDBJ databases">
        <authorList>
            <person name="Zhirakovskaya E."/>
        </authorList>
    </citation>
    <scope>NUCLEOTIDE SEQUENCE</scope>
</reference>